<reference evidence="1 2" key="1">
    <citation type="submission" date="2017-07" db="EMBL/GenBank/DDBJ databases">
        <title>Phylogenetic study on the rhizospheric bacterium Ochrobactrum sp. A44.</title>
        <authorList>
            <person name="Krzyzanowska D.M."/>
            <person name="Ossowicki A."/>
            <person name="Rajewska M."/>
            <person name="Maciag T."/>
            <person name="Kaczynski Z."/>
            <person name="Czerwicka M."/>
            <person name="Jafra S."/>
        </authorList>
    </citation>
    <scope>NUCLEOTIDE SEQUENCE [LARGE SCALE GENOMIC DNA]</scope>
    <source>
        <strain evidence="1 2">PR17</strain>
    </source>
</reference>
<organism evidence="1 2">
    <name type="scientific">Brucella rhizosphaerae</name>
    <dbReference type="NCBI Taxonomy" id="571254"/>
    <lineage>
        <taxon>Bacteria</taxon>
        <taxon>Pseudomonadati</taxon>
        <taxon>Pseudomonadota</taxon>
        <taxon>Alphaproteobacteria</taxon>
        <taxon>Hyphomicrobiales</taxon>
        <taxon>Brucellaceae</taxon>
        <taxon>Brucella/Ochrobactrum group</taxon>
        <taxon>Brucella</taxon>
    </lineage>
</organism>
<dbReference type="EMBL" id="NNRK01000034">
    <property type="protein sequence ID" value="OYR09929.1"/>
    <property type="molecule type" value="Genomic_DNA"/>
</dbReference>
<proteinExistence type="predicted"/>
<dbReference type="AlphaFoldDB" id="A0A256F512"/>
<name>A0A256F512_9HYPH</name>
<comment type="caution">
    <text evidence="1">The sequence shown here is derived from an EMBL/GenBank/DDBJ whole genome shotgun (WGS) entry which is preliminary data.</text>
</comment>
<accession>A0A256F512</accession>
<sequence>MRALIDIFFASANIRPGLNNAALRAVFYFRWEAHAKT</sequence>
<keyword evidence="2" id="KW-1185">Reference proteome</keyword>
<dbReference type="Proteomes" id="UP000216345">
    <property type="component" value="Unassembled WGS sequence"/>
</dbReference>
<evidence type="ECO:0000313" key="1">
    <source>
        <dbReference type="EMBL" id="OYR09929.1"/>
    </source>
</evidence>
<evidence type="ECO:0000313" key="2">
    <source>
        <dbReference type="Proteomes" id="UP000216345"/>
    </source>
</evidence>
<gene>
    <name evidence="1" type="ORF">CEV32_2366</name>
</gene>
<protein>
    <submittedName>
        <fullName evidence="1">Uncharacterized protein</fullName>
    </submittedName>
</protein>